<accession>A0A4Q7ZPL7</accession>
<dbReference type="Pfam" id="PF01261">
    <property type="entry name" value="AP_endonuc_2"/>
    <property type="match status" value="1"/>
</dbReference>
<proteinExistence type="predicted"/>
<dbReference type="EMBL" id="SHKY01000001">
    <property type="protein sequence ID" value="RZU52661.1"/>
    <property type="molecule type" value="Genomic_DNA"/>
</dbReference>
<keyword evidence="3" id="KW-1185">Reference proteome</keyword>
<dbReference type="InterPro" id="IPR013022">
    <property type="entry name" value="Xyl_isomerase-like_TIM-brl"/>
</dbReference>
<protein>
    <submittedName>
        <fullName evidence="2">Xylose isomerase-like TIM barrel protein</fullName>
    </submittedName>
</protein>
<dbReference type="InterPro" id="IPR036237">
    <property type="entry name" value="Xyl_isomerase-like_sf"/>
</dbReference>
<evidence type="ECO:0000313" key="3">
    <source>
        <dbReference type="Proteomes" id="UP000292564"/>
    </source>
</evidence>
<evidence type="ECO:0000313" key="2">
    <source>
        <dbReference type="EMBL" id="RZU52661.1"/>
    </source>
</evidence>
<gene>
    <name evidence="2" type="ORF">EV385_4537</name>
</gene>
<dbReference type="Gene3D" id="3.20.20.150">
    <property type="entry name" value="Divalent-metal-dependent TIM barrel enzymes"/>
    <property type="match status" value="1"/>
</dbReference>
<organism evidence="2 3">
    <name type="scientific">Krasilnikovia cinnamomea</name>
    <dbReference type="NCBI Taxonomy" id="349313"/>
    <lineage>
        <taxon>Bacteria</taxon>
        <taxon>Bacillati</taxon>
        <taxon>Actinomycetota</taxon>
        <taxon>Actinomycetes</taxon>
        <taxon>Micromonosporales</taxon>
        <taxon>Micromonosporaceae</taxon>
        <taxon>Krasilnikovia</taxon>
    </lineage>
</organism>
<name>A0A4Q7ZPL7_9ACTN</name>
<feature type="domain" description="Xylose isomerase-like TIM barrel" evidence="1">
    <location>
        <begin position="69"/>
        <end position="236"/>
    </location>
</feature>
<comment type="caution">
    <text evidence="2">The sequence shown here is derived from an EMBL/GenBank/DDBJ whole genome shotgun (WGS) entry which is preliminary data.</text>
</comment>
<reference evidence="2 3" key="1">
    <citation type="submission" date="2019-02" db="EMBL/GenBank/DDBJ databases">
        <title>Sequencing the genomes of 1000 actinobacteria strains.</title>
        <authorList>
            <person name="Klenk H.-P."/>
        </authorList>
    </citation>
    <scope>NUCLEOTIDE SEQUENCE [LARGE SCALE GENOMIC DNA]</scope>
    <source>
        <strain evidence="2 3">DSM 45162</strain>
    </source>
</reference>
<keyword evidence="2" id="KW-0413">Isomerase</keyword>
<dbReference type="Proteomes" id="UP000292564">
    <property type="component" value="Unassembled WGS sequence"/>
</dbReference>
<evidence type="ECO:0000259" key="1">
    <source>
        <dbReference type="Pfam" id="PF01261"/>
    </source>
</evidence>
<dbReference type="OrthoDB" id="9785907at2"/>
<dbReference type="SUPFAM" id="SSF51658">
    <property type="entry name" value="Xylose isomerase-like"/>
    <property type="match status" value="1"/>
</dbReference>
<sequence length="389" mass="41186">MRLRHRSGRIVHLGCDLNLPPARDLAALIAQLDTYANAVRARLELDTLAVALRLPPALAALLAANGRARIRLRAALDAHALEVVTLNGVQYDDELVTQSNQPDWSVAARLEYTLDLARILVDLLPGDTVRGTVSTVGLGRRADWDTDRERSCARLLGRLSSGLAEIAWQTGRAVRVGFQPAPGQVLGTAEQTAAALANVDKDRLGICLDLADLACSWQDPADALARLAEAGLSIVQARIAAAVEAADPDQAADALQTYLDDGLRYPVTTPDGGYFDDLPQALGAAAPGPWRIRCPAPLHTAPGSALTATTEVWRTAVRHLMAGDTPATEFIDVAAGTWPQPRPAGDLGRPRGWSADPVTQADAIAAEYSYAHAELTGRGLSPPTAARAA</sequence>
<dbReference type="GO" id="GO:0016853">
    <property type="term" value="F:isomerase activity"/>
    <property type="evidence" value="ECO:0007669"/>
    <property type="project" value="UniProtKB-KW"/>
</dbReference>
<dbReference type="RefSeq" id="WP_130511250.1">
    <property type="nucleotide sequence ID" value="NZ_SHKY01000001.1"/>
</dbReference>
<dbReference type="AlphaFoldDB" id="A0A4Q7ZPL7"/>